<dbReference type="SUPFAM" id="SSF54495">
    <property type="entry name" value="UBC-like"/>
    <property type="match status" value="1"/>
</dbReference>
<dbReference type="EMBL" id="CAJNOO010003879">
    <property type="protein sequence ID" value="CAF1358280.1"/>
    <property type="molecule type" value="Genomic_DNA"/>
</dbReference>
<comment type="caution">
    <text evidence="12">The sequence shown here is derived from an EMBL/GenBank/DDBJ whole genome shotgun (WGS) entry which is preliminary data.</text>
</comment>
<dbReference type="EC" id="2.3.2.23" evidence="5"/>
<dbReference type="AlphaFoldDB" id="A0A815HYZ5"/>
<dbReference type="GO" id="GO:0061631">
    <property type="term" value="F:ubiquitin conjugating enzyme activity"/>
    <property type="evidence" value="ECO:0007669"/>
    <property type="project" value="UniProtKB-EC"/>
</dbReference>
<feature type="region of interest" description="Disordered" evidence="10">
    <location>
        <begin position="1"/>
        <end position="23"/>
    </location>
</feature>
<feature type="compositionally biased region" description="Acidic residues" evidence="10">
    <location>
        <begin position="1"/>
        <end position="19"/>
    </location>
</feature>
<dbReference type="Gene3D" id="3.10.110.10">
    <property type="entry name" value="Ubiquitin Conjugating Enzyme"/>
    <property type="match status" value="1"/>
</dbReference>
<evidence type="ECO:0000259" key="11">
    <source>
        <dbReference type="PROSITE" id="PS50127"/>
    </source>
</evidence>
<dbReference type="PANTHER" id="PTHR42760:SF121">
    <property type="entry name" value="3-OXOACYL-(ACYL-CARRIER-PROTEIN) REDUCTASE"/>
    <property type="match status" value="1"/>
</dbReference>
<evidence type="ECO:0000256" key="8">
    <source>
        <dbReference type="ARBA" id="ARBA00022786"/>
    </source>
</evidence>
<comment type="catalytic activity">
    <reaction evidence="1">
        <text>S-ubiquitinyl-[E1 ubiquitin-activating enzyme]-L-cysteine + [E2 ubiquitin-conjugating enzyme]-L-cysteine = [E1 ubiquitin-activating enzyme]-L-cysteine + S-ubiquitinyl-[E2 ubiquitin-conjugating enzyme]-L-cysteine.</text>
        <dbReference type="EC" id="2.3.2.23"/>
    </reaction>
</comment>
<evidence type="ECO:0000256" key="6">
    <source>
        <dbReference type="ARBA" id="ARBA00022679"/>
    </source>
</evidence>
<evidence type="ECO:0000256" key="7">
    <source>
        <dbReference type="ARBA" id="ARBA00022741"/>
    </source>
</evidence>
<dbReference type="GO" id="GO:0048038">
    <property type="term" value="F:quinone binding"/>
    <property type="evidence" value="ECO:0007669"/>
    <property type="project" value="TreeGrafter"/>
</dbReference>
<protein>
    <recommendedName>
        <fullName evidence="5">E2 ubiquitin-conjugating enzyme</fullName>
        <ecNumber evidence="5">2.3.2.23</ecNumber>
    </recommendedName>
</protein>
<evidence type="ECO:0000313" key="12">
    <source>
        <dbReference type="EMBL" id="CAF1358280.1"/>
    </source>
</evidence>
<evidence type="ECO:0000256" key="3">
    <source>
        <dbReference type="ARBA" id="ARBA00005194"/>
    </source>
</evidence>
<dbReference type="PROSITE" id="PS50127">
    <property type="entry name" value="UBC_2"/>
    <property type="match status" value="1"/>
</dbReference>
<evidence type="ECO:0000256" key="5">
    <source>
        <dbReference type="ARBA" id="ARBA00012486"/>
    </source>
</evidence>
<dbReference type="InterPro" id="IPR016135">
    <property type="entry name" value="UBQ-conjugating_enzyme/RWD"/>
</dbReference>
<sequence>MLLTDEDSTDNESANDELADEQRSERLGRAIACRLDKDGLNVAVNDIQTNSSRLEKVQQEIEQMGRQSIAISADVSDSKSVENMMQEVAKKLGSLDVVVANAGIFDVKLLIDTSVEEWDKMFAVNMRGVFLCYKEAAKIMIKQGKGGRVIGACSGAGYKPGLTQAAAIEWVSHNITVNAYCPRTSKTAMGDKYIEESAKFLGQTNEEFENDMLKMTPLGRIGHPNDVTNLVSFLASKDSGYITGQSILEERPMALAYIMKELKDIKQDASEYVSAGPYYPDDMFHWQATILGPPNTPYQGGVFFLDINFPVDYPIKLAKFKFTTKIFHPNVFPNGNICMEIHGNQRTLTISKLLLSICSLLDDPNTDDPANPEAAHLYRFDRDKYSRIARQWTRKYAI</sequence>
<dbReference type="GO" id="GO:0016616">
    <property type="term" value="F:oxidoreductase activity, acting on the CH-OH group of donors, NAD or NADP as acceptor"/>
    <property type="evidence" value="ECO:0007669"/>
    <property type="project" value="TreeGrafter"/>
</dbReference>
<evidence type="ECO:0000313" key="14">
    <source>
        <dbReference type="Proteomes" id="UP000663882"/>
    </source>
</evidence>
<evidence type="ECO:0000256" key="1">
    <source>
        <dbReference type="ARBA" id="ARBA00000485"/>
    </source>
</evidence>
<reference evidence="12" key="1">
    <citation type="submission" date="2021-02" db="EMBL/GenBank/DDBJ databases">
        <authorList>
            <person name="Nowell W R."/>
        </authorList>
    </citation>
    <scope>NUCLEOTIDE SEQUENCE</scope>
</reference>
<dbReference type="Gene3D" id="3.40.50.720">
    <property type="entry name" value="NAD(P)-binding Rossmann-like Domain"/>
    <property type="match status" value="1"/>
</dbReference>
<proteinExistence type="inferred from homology"/>
<comment type="pathway">
    <text evidence="2">Protein modification; protein ubiquitination.</text>
</comment>
<comment type="pathway">
    <text evidence="3">Lipid metabolism; fatty acid biosynthesis.</text>
</comment>
<keyword evidence="7" id="KW-0547">Nucleotide-binding</keyword>
<dbReference type="PANTHER" id="PTHR42760">
    <property type="entry name" value="SHORT-CHAIN DEHYDROGENASES/REDUCTASES FAMILY MEMBER"/>
    <property type="match status" value="1"/>
</dbReference>
<dbReference type="SUPFAM" id="SSF51735">
    <property type="entry name" value="NAD(P)-binding Rossmann-fold domains"/>
    <property type="match status" value="1"/>
</dbReference>
<dbReference type="Pfam" id="PF00179">
    <property type="entry name" value="UQ_con"/>
    <property type="match status" value="1"/>
</dbReference>
<dbReference type="PRINTS" id="PR00081">
    <property type="entry name" value="GDHRDH"/>
</dbReference>
<keyword evidence="8" id="KW-0833">Ubl conjugation pathway</keyword>
<dbReference type="FunFam" id="3.10.110.10:FF:000101">
    <property type="entry name" value="Ubiquitin-conjugating enzyme E2 D2"/>
    <property type="match status" value="1"/>
</dbReference>
<dbReference type="SMART" id="SM00212">
    <property type="entry name" value="UBCc"/>
    <property type="match status" value="1"/>
</dbReference>
<evidence type="ECO:0000313" key="13">
    <source>
        <dbReference type="EMBL" id="CAF3902136.1"/>
    </source>
</evidence>
<gene>
    <name evidence="13" type="ORF">OTI717_LOCUS23843</name>
    <name evidence="12" type="ORF">RFH988_LOCUS32675</name>
</gene>
<dbReference type="GO" id="GO:0006633">
    <property type="term" value="P:fatty acid biosynthetic process"/>
    <property type="evidence" value="ECO:0007669"/>
    <property type="project" value="TreeGrafter"/>
</dbReference>
<organism evidence="12 14">
    <name type="scientific">Rotaria sordida</name>
    <dbReference type="NCBI Taxonomy" id="392033"/>
    <lineage>
        <taxon>Eukaryota</taxon>
        <taxon>Metazoa</taxon>
        <taxon>Spiralia</taxon>
        <taxon>Gnathifera</taxon>
        <taxon>Rotifera</taxon>
        <taxon>Eurotatoria</taxon>
        <taxon>Bdelloidea</taxon>
        <taxon>Philodinida</taxon>
        <taxon>Philodinidae</taxon>
        <taxon>Rotaria</taxon>
    </lineage>
</organism>
<dbReference type="GO" id="GO:0005524">
    <property type="term" value="F:ATP binding"/>
    <property type="evidence" value="ECO:0007669"/>
    <property type="project" value="UniProtKB-KW"/>
</dbReference>
<keyword evidence="9" id="KW-0067">ATP-binding</keyword>
<feature type="domain" description="UBC core" evidence="11">
    <location>
        <begin position="253"/>
        <end position="398"/>
    </location>
</feature>
<comment type="similarity">
    <text evidence="4">Belongs to the short-chain dehydrogenases/reductases (SDR) family.</text>
</comment>
<dbReference type="InterPro" id="IPR002347">
    <property type="entry name" value="SDR_fam"/>
</dbReference>
<evidence type="ECO:0000256" key="10">
    <source>
        <dbReference type="SAM" id="MobiDB-lite"/>
    </source>
</evidence>
<dbReference type="Proteomes" id="UP000663823">
    <property type="component" value="Unassembled WGS sequence"/>
</dbReference>
<dbReference type="InterPro" id="IPR000608">
    <property type="entry name" value="UBC"/>
</dbReference>
<keyword evidence="6" id="KW-0808">Transferase</keyword>
<evidence type="ECO:0000256" key="2">
    <source>
        <dbReference type="ARBA" id="ARBA00004906"/>
    </source>
</evidence>
<dbReference type="InterPro" id="IPR036291">
    <property type="entry name" value="NAD(P)-bd_dom_sf"/>
</dbReference>
<name>A0A815HYZ5_9BILA</name>
<dbReference type="Pfam" id="PF13561">
    <property type="entry name" value="adh_short_C2"/>
    <property type="match status" value="1"/>
</dbReference>
<dbReference type="EMBL" id="CAJOAX010004355">
    <property type="protein sequence ID" value="CAF3902136.1"/>
    <property type="molecule type" value="Genomic_DNA"/>
</dbReference>
<evidence type="ECO:0000256" key="4">
    <source>
        <dbReference type="ARBA" id="ARBA00006484"/>
    </source>
</evidence>
<dbReference type="Proteomes" id="UP000663882">
    <property type="component" value="Unassembled WGS sequence"/>
</dbReference>
<evidence type="ECO:0000256" key="9">
    <source>
        <dbReference type="ARBA" id="ARBA00022840"/>
    </source>
</evidence>
<accession>A0A815HYZ5</accession>